<evidence type="ECO:0000256" key="5">
    <source>
        <dbReference type="SAM" id="MobiDB-lite"/>
    </source>
</evidence>
<evidence type="ECO:0000256" key="2">
    <source>
        <dbReference type="ARBA" id="ARBA00022692"/>
    </source>
</evidence>
<evidence type="ECO:0000259" key="7">
    <source>
        <dbReference type="Pfam" id="PF03151"/>
    </source>
</evidence>
<feature type="domain" description="Sugar phosphate transporter" evidence="7">
    <location>
        <begin position="1"/>
        <end position="135"/>
    </location>
</feature>
<evidence type="ECO:0000256" key="6">
    <source>
        <dbReference type="SAM" id="Phobius"/>
    </source>
</evidence>
<evidence type="ECO:0000256" key="4">
    <source>
        <dbReference type="ARBA" id="ARBA00023136"/>
    </source>
</evidence>
<evidence type="ECO:0000313" key="9">
    <source>
        <dbReference type="Proteomes" id="UP000593567"/>
    </source>
</evidence>
<keyword evidence="9" id="KW-1185">Reference proteome</keyword>
<dbReference type="OrthoDB" id="6418713at2759"/>
<keyword evidence="2 6" id="KW-0812">Transmembrane</keyword>
<dbReference type="GO" id="GO:0016020">
    <property type="term" value="C:membrane"/>
    <property type="evidence" value="ECO:0007669"/>
    <property type="project" value="UniProtKB-SubCell"/>
</dbReference>
<evidence type="ECO:0000256" key="1">
    <source>
        <dbReference type="ARBA" id="ARBA00004141"/>
    </source>
</evidence>
<name>A0A7J7IVL1_BUGNE</name>
<accession>A0A7J7IVL1</accession>
<dbReference type="InterPro" id="IPR037185">
    <property type="entry name" value="EmrE-like"/>
</dbReference>
<dbReference type="Pfam" id="PF03151">
    <property type="entry name" value="TPT"/>
    <property type="match status" value="1"/>
</dbReference>
<comment type="subcellular location">
    <subcellularLocation>
        <location evidence="1">Membrane</location>
        <topology evidence="1">Multi-pass membrane protein</topology>
    </subcellularLocation>
</comment>
<dbReference type="InterPro" id="IPR004853">
    <property type="entry name" value="Sugar_P_trans_dom"/>
</dbReference>
<keyword evidence="3 6" id="KW-1133">Transmembrane helix</keyword>
<dbReference type="EMBL" id="VXIV02003354">
    <property type="protein sequence ID" value="KAF6017855.1"/>
    <property type="molecule type" value="Genomic_DNA"/>
</dbReference>
<reference evidence="8" key="1">
    <citation type="submission" date="2020-06" db="EMBL/GenBank/DDBJ databases">
        <title>Draft genome of Bugula neritina, a colonial animal packing powerful symbionts and potential medicines.</title>
        <authorList>
            <person name="Rayko M."/>
        </authorList>
    </citation>
    <scope>NUCLEOTIDE SEQUENCE [LARGE SCALE GENOMIC DNA]</scope>
    <source>
        <strain evidence="8">Kwan_BN1</strain>
    </source>
</reference>
<proteinExistence type="predicted"/>
<organism evidence="8 9">
    <name type="scientific">Bugula neritina</name>
    <name type="common">Brown bryozoan</name>
    <name type="synonym">Sertularia neritina</name>
    <dbReference type="NCBI Taxonomy" id="10212"/>
    <lineage>
        <taxon>Eukaryota</taxon>
        <taxon>Metazoa</taxon>
        <taxon>Spiralia</taxon>
        <taxon>Lophotrochozoa</taxon>
        <taxon>Bryozoa</taxon>
        <taxon>Gymnolaemata</taxon>
        <taxon>Cheilostomatida</taxon>
        <taxon>Flustrina</taxon>
        <taxon>Buguloidea</taxon>
        <taxon>Bugulidae</taxon>
        <taxon>Bugula</taxon>
    </lineage>
</organism>
<sequence>MTNNVTDCLQNVFSKLLLSDAEYRVHPAELQFYTSMASVLLQLPLTLLVIDFTQLKKDLSGALVVYLLTNGIFFHLQSFTAYSLMKVISPVTHSVANTVKRALLITISIPIFGNAITPLSAVGMVMVVFGVMLYNQSKHCYSPVDNNKQVPSEPLRHSPDSSSDSPS</sequence>
<feature type="region of interest" description="Disordered" evidence="5">
    <location>
        <begin position="144"/>
        <end position="167"/>
    </location>
</feature>
<dbReference type="Proteomes" id="UP000593567">
    <property type="component" value="Unassembled WGS sequence"/>
</dbReference>
<feature type="transmembrane region" description="Helical" evidence="6">
    <location>
        <begin position="62"/>
        <end position="82"/>
    </location>
</feature>
<feature type="transmembrane region" description="Helical" evidence="6">
    <location>
        <begin position="102"/>
        <end position="134"/>
    </location>
</feature>
<keyword evidence="4 6" id="KW-0472">Membrane</keyword>
<dbReference type="SUPFAM" id="SSF103481">
    <property type="entry name" value="Multidrug resistance efflux transporter EmrE"/>
    <property type="match status" value="1"/>
</dbReference>
<protein>
    <recommendedName>
        <fullName evidence="7">Sugar phosphate transporter domain-containing protein</fullName>
    </recommendedName>
</protein>
<dbReference type="PANTHER" id="PTHR11132">
    <property type="entry name" value="SOLUTE CARRIER FAMILY 35"/>
    <property type="match status" value="1"/>
</dbReference>
<gene>
    <name evidence="8" type="ORF">EB796_023838</name>
</gene>
<evidence type="ECO:0000313" key="8">
    <source>
        <dbReference type="EMBL" id="KAF6017855.1"/>
    </source>
</evidence>
<dbReference type="AlphaFoldDB" id="A0A7J7IVL1"/>
<dbReference type="InterPro" id="IPR050186">
    <property type="entry name" value="TPT_transporter"/>
</dbReference>
<feature type="transmembrane region" description="Helical" evidence="6">
    <location>
        <begin position="30"/>
        <end position="50"/>
    </location>
</feature>
<comment type="caution">
    <text evidence="8">The sequence shown here is derived from an EMBL/GenBank/DDBJ whole genome shotgun (WGS) entry which is preliminary data.</text>
</comment>
<evidence type="ECO:0000256" key="3">
    <source>
        <dbReference type="ARBA" id="ARBA00022989"/>
    </source>
</evidence>